<dbReference type="GO" id="GO:0004519">
    <property type="term" value="F:endonuclease activity"/>
    <property type="evidence" value="ECO:0007669"/>
    <property type="project" value="UniProtKB-KW"/>
</dbReference>
<dbReference type="Pfam" id="PF02265">
    <property type="entry name" value="S1-P1_nuclease"/>
    <property type="match status" value="2"/>
</dbReference>
<dbReference type="GO" id="GO:0016788">
    <property type="term" value="F:hydrolase activity, acting on ester bonds"/>
    <property type="evidence" value="ECO:0007669"/>
    <property type="project" value="InterPro"/>
</dbReference>
<accession>A0A7J6SRM2</accession>
<comment type="caution">
    <text evidence="9">The sequence shown here is derived from an EMBL/GenBank/DDBJ whole genome shotgun (WGS) entry which is preliminary data.</text>
</comment>
<evidence type="ECO:0000313" key="9">
    <source>
        <dbReference type="EMBL" id="KAF4735443.1"/>
    </source>
</evidence>
<evidence type="ECO:0000256" key="2">
    <source>
        <dbReference type="ARBA" id="ARBA00022722"/>
    </source>
</evidence>
<keyword evidence="2" id="KW-0540">Nuclease</keyword>
<dbReference type="GO" id="GO:0046872">
    <property type="term" value="F:metal ion binding"/>
    <property type="evidence" value="ECO:0007669"/>
    <property type="project" value="UniProtKB-KW"/>
</dbReference>
<dbReference type="EMBL" id="JABANO010016288">
    <property type="protein sequence ID" value="KAF4735443.1"/>
    <property type="molecule type" value="Genomic_DNA"/>
</dbReference>
<keyword evidence="10" id="KW-1185">Reference proteome</keyword>
<evidence type="ECO:0000313" key="10">
    <source>
        <dbReference type="Proteomes" id="UP000553632"/>
    </source>
</evidence>
<keyword evidence="4" id="KW-0255">Endonuclease</keyword>
<dbReference type="CDD" id="cd11010">
    <property type="entry name" value="S1-P1_nuclease"/>
    <property type="match status" value="2"/>
</dbReference>
<dbReference type="PANTHER" id="PTHR33146:SF26">
    <property type="entry name" value="ENDONUCLEASE 4"/>
    <property type="match status" value="1"/>
</dbReference>
<keyword evidence="6" id="KW-1015">Disulfide bond</keyword>
<dbReference type="PANTHER" id="PTHR33146">
    <property type="entry name" value="ENDONUCLEASE 4"/>
    <property type="match status" value="1"/>
</dbReference>
<dbReference type="GO" id="GO:0006308">
    <property type="term" value="P:DNA catabolic process"/>
    <property type="evidence" value="ECO:0007669"/>
    <property type="project" value="InterPro"/>
</dbReference>
<evidence type="ECO:0000256" key="3">
    <source>
        <dbReference type="ARBA" id="ARBA00022723"/>
    </source>
</evidence>
<dbReference type="Gene3D" id="1.10.575.10">
    <property type="entry name" value="P1 Nuclease"/>
    <property type="match status" value="2"/>
</dbReference>
<protein>
    <submittedName>
        <fullName evidence="9">Uncharacterized protein</fullName>
    </submittedName>
</protein>
<evidence type="ECO:0000256" key="4">
    <source>
        <dbReference type="ARBA" id="ARBA00022759"/>
    </source>
</evidence>
<evidence type="ECO:0000256" key="7">
    <source>
        <dbReference type="ARBA" id="ARBA00023180"/>
    </source>
</evidence>
<organism evidence="9 10">
    <name type="scientific">Perkinsus olseni</name>
    <name type="common">Perkinsus atlanticus</name>
    <dbReference type="NCBI Taxonomy" id="32597"/>
    <lineage>
        <taxon>Eukaryota</taxon>
        <taxon>Sar</taxon>
        <taxon>Alveolata</taxon>
        <taxon>Perkinsozoa</taxon>
        <taxon>Perkinsea</taxon>
        <taxon>Perkinsida</taxon>
        <taxon>Perkinsidae</taxon>
        <taxon>Perkinsus</taxon>
    </lineage>
</organism>
<sequence>MSLRLVSIIATALPAALAWGHDGHAVVAQLSQERITDEAQEAIDAIMGEGVPMSNYSSWADNVKYGHHGHEWKWSSPLHYADTPDCRFDYARDCKNDYCVAGALKNYSRRVVDESLPLEQRQEALKFIVHFVGDAHQPMHIGRPADLGGNRIKVHLGFGKKRSTNLHSTWDSKMIYEFQDQGELSEGEPSWTITEKAVSDELEKGGRYAGDVDDWVEDCEKYGLDVCVDSWLSESSQAACEYGYRAVSAAVSFRCAAVMISRAILAALVLPGALAWGRDGHAAIADAAKDYFNSNANKTVAEIMGEGVRIADYSSLPDSVLHGPHAAEWEWSAGLHYADTHISDGEVSFISFIYSRDCKEDYCVAGAIKNYTSRVADTTLPREQRREAFIFLMHFMGDIHQPLHLGRAKDVGGNLLHVDMKFADFEEGNLHSAWDSKMIDQLEGSQYGPGYIQQNFNFSTPPADRDMFWTITEAAVRAELVEGGAFHERIPFWVADCEANGFDFCVNDMAVETAAVASLYAYKHTNGDEIKDADRDMFWTITEADVQAELVEGGAFHDKIPGWLEDCEKNGLDECVNTMALETAAAACSEAYRHINGDEIEDGDVLPMECRALAASLRFIQHPRKLFKSSAVQSQHTQQANLRGEASQLS</sequence>
<evidence type="ECO:0000256" key="1">
    <source>
        <dbReference type="ARBA" id="ARBA00009547"/>
    </source>
</evidence>
<evidence type="ECO:0000256" key="5">
    <source>
        <dbReference type="ARBA" id="ARBA00022801"/>
    </source>
</evidence>
<dbReference type="SUPFAM" id="SSF48537">
    <property type="entry name" value="Phospholipase C/P1 nuclease"/>
    <property type="match status" value="2"/>
</dbReference>
<feature type="signal peptide" evidence="8">
    <location>
        <begin position="1"/>
        <end position="18"/>
    </location>
</feature>
<dbReference type="GO" id="GO:0003676">
    <property type="term" value="F:nucleic acid binding"/>
    <property type="evidence" value="ECO:0007669"/>
    <property type="project" value="InterPro"/>
</dbReference>
<evidence type="ECO:0000256" key="6">
    <source>
        <dbReference type="ARBA" id="ARBA00023157"/>
    </source>
</evidence>
<name>A0A7J6SRM2_PEROL</name>
<keyword evidence="8" id="KW-0732">Signal</keyword>
<dbReference type="InterPro" id="IPR003154">
    <property type="entry name" value="S1/P1nuclease"/>
</dbReference>
<keyword evidence="5" id="KW-0378">Hydrolase</keyword>
<evidence type="ECO:0000256" key="8">
    <source>
        <dbReference type="SAM" id="SignalP"/>
    </source>
</evidence>
<keyword evidence="3" id="KW-0479">Metal-binding</keyword>
<comment type="similarity">
    <text evidence="1">Belongs to the nuclease type I family.</text>
</comment>
<dbReference type="AlphaFoldDB" id="A0A7J6SRM2"/>
<gene>
    <name evidence="9" type="ORF">FOZ63_032499</name>
</gene>
<keyword evidence="7" id="KW-0325">Glycoprotein</keyword>
<reference evidence="9 10" key="1">
    <citation type="submission" date="2020-04" db="EMBL/GenBank/DDBJ databases">
        <title>Perkinsus olseni comparative genomics.</title>
        <authorList>
            <person name="Bogema D.R."/>
        </authorList>
    </citation>
    <scope>NUCLEOTIDE SEQUENCE [LARGE SCALE GENOMIC DNA]</scope>
    <source>
        <strain evidence="9 10">ATCC PRA-207</strain>
    </source>
</reference>
<dbReference type="Proteomes" id="UP000553632">
    <property type="component" value="Unassembled WGS sequence"/>
</dbReference>
<feature type="chain" id="PRO_5029800254" evidence="8">
    <location>
        <begin position="19"/>
        <end position="650"/>
    </location>
</feature>
<dbReference type="InterPro" id="IPR008947">
    <property type="entry name" value="PLipase_C/P1_nuclease_dom_sf"/>
</dbReference>
<proteinExistence type="inferred from homology"/>